<dbReference type="AlphaFoldDB" id="A0A0P0WPU7"/>
<sequence>MSSCGLGAIPVRIPAAARGGCYLVAAAGTPLRSQGIRCARQTPRRRATPPWLGGGKVRPIAAAAAAAGGRPRLAATTASTT</sequence>
<name>A0A0P0WPU7_ORYSJ</name>
<protein>
    <submittedName>
        <fullName evidence="1">Os05g0541500 protein</fullName>
    </submittedName>
</protein>
<accession>A0A0P0WPU7</accession>
<organism evidence="1 2">
    <name type="scientific">Oryza sativa subsp. japonica</name>
    <name type="common">Rice</name>
    <dbReference type="NCBI Taxonomy" id="39947"/>
    <lineage>
        <taxon>Eukaryota</taxon>
        <taxon>Viridiplantae</taxon>
        <taxon>Streptophyta</taxon>
        <taxon>Embryophyta</taxon>
        <taxon>Tracheophyta</taxon>
        <taxon>Spermatophyta</taxon>
        <taxon>Magnoliopsida</taxon>
        <taxon>Liliopsida</taxon>
        <taxon>Poales</taxon>
        <taxon>Poaceae</taxon>
        <taxon>BOP clade</taxon>
        <taxon>Oryzoideae</taxon>
        <taxon>Oryzeae</taxon>
        <taxon>Oryzinae</taxon>
        <taxon>Oryza</taxon>
        <taxon>Oryza sativa</taxon>
    </lineage>
</organism>
<reference evidence="1 2" key="2">
    <citation type="journal article" date="2013" name="Plant Cell Physiol.">
        <title>Rice Annotation Project Database (RAP-DB): an integrative and interactive database for rice genomics.</title>
        <authorList>
            <person name="Sakai H."/>
            <person name="Lee S.S."/>
            <person name="Tanaka T."/>
            <person name="Numa H."/>
            <person name="Kim J."/>
            <person name="Kawahara Y."/>
            <person name="Wakimoto H."/>
            <person name="Yang C.C."/>
            <person name="Iwamoto M."/>
            <person name="Abe T."/>
            <person name="Yamada Y."/>
            <person name="Muto A."/>
            <person name="Inokuchi H."/>
            <person name="Ikemura T."/>
            <person name="Matsumoto T."/>
            <person name="Sasaki T."/>
            <person name="Itoh T."/>
        </authorList>
    </citation>
    <scope>NUCLEOTIDE SEQUENCE [LARGE SCALE GENOMIC DNA]</scope>
    <source>
        <strain evidence="2">cv. Nipponbare</strain>
    </source>
</reference>
<proteinExistence type="predicted"/>
<gene>
    <name evidence="1" type="ordered locus">Os05g0541500</name>
    <name evidence="1" type="ORF">OSNPB_050541500</name>
</gene>
<evidence type="ECO:0000313" key="1">
    <source>
        <dbReference type="EMBL" id="BAS95125.1"/>
    </source>
</evidence>
<dbReference type="Proteomes" id="UP000059680">
    <property type="component" value="Chromosome 5"/>
</dbReference>
<reference evidence="2" key="1">
    <citation type="journal article" date="2005" name="Nature">
        <title>The map-based sequence of the rice genome.</title>
        <authorList>
            <consortium name="International rice genome sequencing project (IRGSP)"/>
            <person name="Matsumoto T."/>
            <person name="Wu J."/>
            <person name="Kanamori H."/>
            <person name="Katayose Y."/>
            <person name="Fujisawa M."/>
            <person name="Namiki N."/>
            <person name="Mizuno H."/>
            <person name="Yamamoto K."/>
            <person name="Antonio B.A."/>
            <person name="Baba T."/>
            <person name="Sakata K."/>
            <person name="Nagamura Y."/>
            <person name="Aoki H."/>
            <person name="Arikawa K."/>
            <person name="Arita K."/>
            <person name="Bito T."/>
            <person name="Chiden Y."/>
            <person name="Fujitsuka N."/>
            <person name="Fukunaka R."/>
            <person name="Hamada M."/>
            <person name="Harada C."/>
            <person name="Hayashi A."/>
            <person name="Hijishita S."/>
            <person name="Honda M."/>
            <person name="Hosokawa S."/>
            <person name="Ichikawa Y."/>
            <person name="Idonuma A."/>
            <person name="Iijima M."/>
            <person name="Ikeda M."/>
            <person name="Ikeno M."/>
            <person name="Ito K."/>
            <person name="Ito S."/>
            <person name="Ito T."/>
            <person name="Ito Y."/>
            <person name="Ito Y."/>
            <person name="Iwabuchi A."/>
            <person name="Kamiya K."/>
            <person name="Karasawa W."/>
            <person name="Kurita K."/>
            <person name="Katagiri S."/>
            <person name="Kikuta A."/>
            <person name="Kobayashi H."/>
            <person name="Kobayashi N."/>
            <person name="Machita K."/>
            <person name="Maehara T."/>
            <person name="Masukawa M."/>
            <person name="Mizubayashi T."/>
            <person name="Mukai Y."/>
            <person name="Nagasaki H."/>
            <person name="Nagata Y."/>
            <person name="Naito S."/>
            <person name="Nakashima M."/>
            <person name="Nakama Y."/>
            <person name="Nakamichi Y."/>
            <person name="Nakamura M."/>
            <person name="Meguro A."/>
            <person name="Negishi M."/>
            <person name="Ohta I."/>
            <person name="Ohta T."/>
            <person name="Okamoto M."/>
            <person name="Ono N."/>
            <person name="Saji S."/>
            <person name="Sakaguchi M."/>
            <person name="Sakai K."/>
            <person name="Shibata M."/>
            <person name="Shimokawa T."/>
            <person name="Song J."/>
            <person name="Takazaki Y."/>
            <person name="Terasawa K."/>
            <person name="Tsugane M."/>
            <person name="Tsuji K."/>
            <person name="Ueda S."/>
            <person name="Waki K."/>
            <person name="Yamagata H."/>
            <person name="Yamamoto M."/>
            <person name="Yamamoto S."/>
            <person name="Yamane H."/>
            <person name="Yoshiki S."/>
            <person name="Yoshihara R."/>
            <person name="Yukawa K."/>
            <person name="Zhong H."/>
            <person name="Yano M."/>
            <person name="Yuan Q."/>
            <person name="Ouyang S."/>
            <person name="Liu J."/>
            <person name="Jones K.M."/>
            <person name="Gansberger K."/>
            <person name="Moffat K."/>
            <person name="Hill J."/>
            <person name="Bera J."/>
            <person name="Fadrosh D."/>
            <person name="Jin S."/>
            <person name="Johri S."/>
            <person name="Kim M."/>
            <person name="Overton L."/>
            <person name="Reardon M."/>
            <person name="Tsitrin T."/>
            <person name="Vuong H."/>
            <person name="Weaver B."/>
            <person name="Ciecko A."/>
            <person name="Tallon L."/>
            <person name="Jackson J."/>
            <person name="Pai G."/>
            <person name="Aken S.V."/>
            <person name="Utterback T."/>
            <person name="Reidmuller S."/>
            <person name="Feldblyum T."/>
            <person name="Hsiao J."/>
            <person name="Zismann V."/>
            <person name="Iobst S."/>
            <person name="de Vazeille A.R."/>
            <person name="Buell C.R."/>
            <person name="Ying K."/>
            <person name="Li Y."/>
            <person name="Lu T."/>
            <person name="Huang Y."/>
            <person name="Zhao Q."/>
            <person name="Feng Q."/>
            <person name="Zhang L."/>
            <person name="Zhu J."/>
            <person name="Weng Q."/>
            <person name="Mu J."/>
            <person name="Lu Y."/>
            <person name="Fan D."/>
            <person name="Liu Y."/>
            <person name="Guan J."/>
            <person name="Zhang Y."/>
            <person name="Yu S."/>
            <person name="Liu X."/>
            <person name="Zhang Y."/>
            <person name="Hong G."/>
            <person name="Han B."/>
            <person name="Choisne N."/>
            <person name="Demange N."/>
            <person name="Orjeda G."/>
            <person name="Samain S."/>
            <person name="Cattolico L."/>
            <person name="Pelletier E."/>
            <person name="Couloux A."/>
            <person name="Segurens B."/>
            <person name="Wincker P."/>
            <person name="D'Hont A."/>
            <person name="Scarpelli C."/>
            <person name="Weissenbach J."/>
            <person name="Salanoubat M."/>
            <person name="Quetier F."/>
            <person name="Yu Y."/>
            <person name="Kim H.R."/>
            <person name="Rambo T."/>
            <person name="Currie J."/>
            <person name="Collura K."/>
            <person name="Luo M."/>
            <person name="Yang T."/>
            <person name="Ammiraju J.S.S."/>
            <person name="Engler F."/>
            <person name="Soderlund C."/>
            <person name="Wing R.A."/>
            <person name="Palmer L.E."/>
            <person name="de la Bastide M."/>
            <person name="Spiegel L."/>
            <person name="Nascimento L."/>
            <person name="Zutavern T."/>
            <person name="O'Shaughnessy A."/>
            <person name="Dike S."/>
            <person name="Dedhia N."/>
            <person name="Preston R."/>
            <person name="Balija V."/>
            <person name="McCombie W.R."/>
            <person name="Chow T."/>
            <person name="Chen H."/>
            <person name="Chung M."/>
            <person name="Chen C."/>
            <person name="Shaw J."/>
            <person name="Wu H."/>
            <person name="Hsiao K."/>
            <person name="Chao Y."/>
            <person name="Chu M."/>
            <person name="Cheng C."/>
            <person name="Hour A."/>
            <person name="Lee P."/>
            <person name="Lin S."/>
            <person name="Lin Y."/>
            <person name="Liou J."/>
            <person name="Liu S."/>
            <person name="Hsing Y."/>
            <person name="Raghuvanshi S."/>
            <person name="Mohanty A."/>
            <person name="Bharti A.K."/>
            <person name="Gaur A."/>
            <person name="Gupta V."/>
            <person name="Kumar D."/>
            <person name="Ravi V."/>
            <person name="Vij S."/>
            <person name="Kapur A."/>
            <person name="Khurana P."/>
            <person name="Khurana P."/>
            <person name="Khurana J.P."/>
            <person name="Tyagi A.K."/>
            <person name="Gaikwad K."/>
            <person name="Singh A."/>
            <person name="Dalal V."/>
            <person name="Srivastava S."/>
            <person name="Dixit A."/>
            <person name="Pal A.K."/>
            <person name="Ghazi I.A."/>
            <person name="Yadav M."/>
            <person name="Pandit A."/>
            <person name="Bhargava A."/>
            <person name="Sureshbabu K."/>
            <person name="Batra K."/>
            <person name="Sharma T.R."/>
            <person name="Mohapatra T."/>
            <person name="Singh N.K."/>
            <person name="Messing J."/>
            <person name="Nelson A.B."/>
            <person name="Fuks G."/>
            <person name="Kavchok S."/>
            <person name="Keizer G."/>
            <person name="Linton E."/>
            <person name="Llaca V."/>
            <person name="Song R."/>
            <person name="Tanyolac B."/>
            <person name="Young S."/>
            <person name="Ho-Il K."/>
            <person name="Hahn J.H."/>
            <person name="Sangsakoo G."/>
            <person name="Vanavichit A."/>
            <person name="de Mattos Luiz.A.T."/>
            <person name="Zimmer P.D."/>
            <person name="Malone G."/>
            <person name="Dellagostin O."/>
            <person name="de Oliveira A.C."/>
            <person name="Bevan M."/>
            <person name="Bancroft I."/>
            <person name="Minx P."/>
            <person name="Cordum H."/>
            <person name="Wilson R."/>
            <person name="Cheng Z."/>
            <person name="Jin W."/>
            <person name="Jiang J."/>
            <person name="Leong S.A."/>
            <person name="Iwama H."/>
            <person name="Gojobori T."/>
            <person name="Itoh T."/>
            <person name="Niimura Y."/>
            <person name="Fujii Y."/>
            <person name="Habara T."/>
            <person name="Sakai H."/>
            <person name="Sato Y."/>
            <person name="Wilson G."/>
            <person name="Kumar K."/>
            <person name="McCouch S."/>
            <person name="Juretic N."/>
            <person name="Hoen D."/>
            <person name="Wright S."/>
            <person name="Bruskiewich R."/>
            <person name="Bureau T."/>
            <person name="Miyao A."/>
            <person name="Hirochika H."/>
            <person name="Nishikawa T."/>
            <person name="Kadowaki K."/>
            <person name="Sugiura M."/>
            <person name="Burr B."/>
            <person name="Sasaki T."/>
        </authorList>
    </citation>
    <scope>NUCLEOTIDE SEQUENCE [LARGE SCALE GENOMIC DNA]</scope>
    <source>
        <strain evidence="2">cv. Nipponbare</strain>
    </source>
</reference>
<dbReference type="PaxDb" id="39947-A0A0P0WPU7"/>
<evidence type="ECO:0000313" key="2">
    <source>
        <dbReference type="Proteomes" id="UP000059680"/>
    </source>
</evidence>
<dbReference type="Gramene" id="Os05t0541500-01">
    <property type="protein sequence ID" value="Os05t0541500-01"/>
    <property type="gene ID" value="Os05g0541500"/>
</dbReference>
<dbReference type="EMBL" id="AP014961">
    <property type="protein sequence ID" value="BAS95125.1"/>
    <property type="molecule type" value="Genomic_DNA"/>
</dbReference>
<dbReference type="InParanoid" id="A0A0P0WPU7"/>
<reference evidence="1 2" key="3">
    <citation type="journal article" date="2013" name="Rice">
        <title>Improvement of the Oryza sativa Nipponbare reference genome using next generation sequence and optical map data.</title>
        <authorList>
            <person name="Kawahara Y."/>
            <person name="de la Bastide M."/>
            <person name="Hamilton J.P."/>
            <person name="Kanamori H."/>
            <person name="McCombie W.R."/>
            <person name="Ouyang S."/>
            <person name="Schwartz D.C."/>
            <person name="Tanaka T."/>
            <person name="Wu J."/>
            <person name="Zhou S."/>
            <person name="Childs K.L."/>
            <person name="Davidson R.M."/>
            <person name="Lin H."/>
            <person name="Quesada-Ocampo L."/>
            <person name="Vaillancourt B."/>
            <person name="Sakai H."/>
            <person name="Lee S.S."/>
            <person name="Kim J."/>
            <person name="Numa H."/>
            <person name="Itoh T."/>
            <person name="Buell C.R."/>
            <person name="Matsumoto T."/>
        </authorList>
    </citation>
    <scope>NUCLEOTIDE SEQUENCE [LARGE SCALE GENOMIC DNA]</scope>
    <source>
        <strain evidence="2">cv. Nipponbare</strain>
    </source>
</reference>
<keyword evidence="2" id="KW-1185">Reference proteome</keyword>